<feature type="domain" description="Ig-like" evidence="4">
    <location>
        <begin position="408"/>
        <end position="495"/>
    </location>
</feature>
<dbReference type="EMBL" id="ADTU01016146">
    <property type="status" value="NOT_ANNOTATED_CDS"/>
    <property type="molecule type" value="Genomic_DNA"/>
</dbReference>
<dbReference type="CDD" id="cd00063">
    <property type="entry name" value="FN3"/>
    <property type="match status" value="1"/>
</dbReference>
<dbReference type="EMBL" id="ADTU01016140">
    <property type="status" value="NOT_ANNOTATED_CDS"/>
    <property type="molecule type" value="Genomic_DNA"/>
</dbReference>
<dbReference type="EMBL" id="ADTU01016141">
    <property type="status" value="NOT_ANNOTATED_CDS"/>
    <property type="molecule type" value="Genomic_DNA"/>
</dbReference>
<name>A0A158NIA0_ATTCE</name>
<dbReference type="EMBL" id="ADTU01016139">
    <property type="status" value="NOT_ANNOTATED_CDS"/>
    <property type="molecule type" value="Genomic_DNA"/>
</dbReference>
<dbReference type="PROSITE" id="PS50835">
    <property type="entry name" value="IG_LIKE"/>
    <property type="match status" value="4"/>
</dbReference>
<dbReference type="eggNOG" id="KOG3515">
    <property type="taxonomic scope" value="Eukaryota"/>
</dbReference>
<dbReference type="InterPro" id="IPR003598">
    <property type="entry name" value="Ig_sub2"/>
</dbReference>
<reference evidence="6" key="1">
    <citation type="journal article" date="2011" name="PLoS Genet.">
        <title>The genome sequence of the leaf-cutter ant Atta cephalotes reveals insights into its obligate symbiotic lifestyle.</title>
        <authorList>
            <person name="Suen G."/>
            <person name="Teiling C."/>
            <person name="Li L."/>
            <person name="Holt C."/>
            <person name="Abouheif E."/>
            <person name="Bornberg-Bauer E."/>
            <person name="Bouffard P."/>
            <person name="Caldera E.J."/>
            <person name="Cash E."/>
            <person name="Cavanaugh A."/>
            <person name="Denas O."/>
            <person name="Elhaik E."/>
            <person name="Fave M.J."/>
            <person name="Gadau J."/>
            <person name="Gibson J.D."/>
            <person name="Graur D."/>
            <person name="Grubbs K.J."/>
            <person name="Hagen D.E."/>
            <person name="Harkins T.T."/>
            <person name="Helmkampf M."/>
            <person name="Hu H."/>
            <person name="Johnson B.R."/>
            <person name="Kim J."/>
            <person name="Marsh S.E."/>
            <person name="Moeller J.A."/>
            <person name="Munoz-Torres M.C."/>
            <person name="Murphy M.C."/>
            <person name="Naughton M.C."/>
            <person name="Nigam S."/>
            <person name="Overson R."/>
            <person name="Rajakumar R."/>
            <person name="Reese J.T."/>
            <person name="Scott J.J."/>
            <person name="Smith C.R."/>
            <person name="Tao S."/>
            <person name="Tsutsui N.D."/>
            <person name="Viljakainen L."/>
            <person name="Wissler L."/>
            <person name="Yandell M.D."/>
            <person name="Zimmer F."/>
            <person name="Taylor J."/>
            <person name="Slater S.C."/>
            <person name="Clifton S.W."/>
            <person name="Warren W.C."/>
            <person name="Elsik C.G."/>
            <person name="Smith C.D."/>
            <person name="Weinstock G.M."/>
            <person name="Gerardo N.M."/>
            <person name="Currie C.R."/>
        </authorList>
    </citation>
    <scope>NUCLEOTIDE SEQUENCE [LARGE SCALE GENOMIC DNA]</scope>
</reference>
<evidence type="ECO:0000313" key="6">
    <source>
        <dbReference type="Proteomes" id="UP000005205"/>
    </source>
</evidence>
<dbReference type="STRING" id="12957.A0A158NIA0"/>
<dbReference type="EMBL" id="ADTU01016143">
    <property type="status" value="NOT_ANNOTATED_CDS"/>
    <property type="molecule type" value="Genomic_DNA"/>
</dbReference>
<evidence type="ECO:0000256" key="2">
    <source>
        <dbReference type="ARBA" id="ARBA00023136"/>
    </source>
</evidence>
<dbReference type="EMBL" id="ADTU01016138">
    <property type="status" value="NOT_ANNOTATED_CDS"/>
    <property type="molecule type" value="Genomic_DNA"/>
</dbReference>
<dbReference type="InterPro" id="IPR013783">
    <property type="entry name" value="Ig-like_fold"/>
</dbReference>
<dbReference type="EnsemblMetazoa" id="XM_012201868.1">
    <property type="protein sequence ID" value="XP_012057258.1"/>
    <property type="gene ID" value="LOC105620368"/>
</dbReference>
<feature type="domain" description="Ig-like" evidence="4">
    <location>
        <begin position="506"/>
        <end position="587"/>
    </location>
</feature>
<dbReference type="GO" id="GO:0016020">
    <property type="term" value="C:membrane"/>
    <property type="evidence" value="ECO:0007669"/>
    <property type="project" value="UniProtKB-SubCell"/>
</dbReference>
<dbReference type="OrthoDB" id="10006996at2759"/>
<dbReference type="EMBL" id="ADTU01016144">
    <property type="status" value="NOT_ANNOTATED_CDS"/>
    <property type="molecule type" value="Genomic_DNA"/>
</dbReference>
<dbReference type="InterPro" id="IPR036179">
    <property type="entry name" value="Ig-like_dom_sf"/>
</dbReference>
<proteinExistence type="predicted"/>
<dbReference type="Pfam" id="PF13927">
    <property type="entry name" value="Ig_3"/>
    <property type="match status" value="1"/>
</dbReference>
<evidence type="ECO:0000256" key="3">
    <source>
        <dbReference type="ARBA" id="ARBA00023157"/>
    </source>
</evidence>
<keyword evidence="2" id="KW-0472">Membrane</keyword>
<dbReference type="Pfam" id="PF08205">
    <property type="entry name" value="C2-set_2"/>
    <property type="match status" value="1"/>
</dbReference>
<dbReference type="SMART" id="SM00408">
    <property type="entry name" value="IGc2"/>
    <property type="match status" value="4"/>
</dbReference>
<dbReference type="AlphaFoldDB" id="A0A158NIA0"/>
<evidence type="ECO:0000259" key="4">
    <source>
        <dbReference type="PROSITE" id="PS50835"/>
    </source>
</evidence>
<organism evidence="5 6">
    <name type="scientific">Atta cephalotes</name>
    <name type="common">Leafcutter ant</name>
    <dbReference type="NCBI Taxonomy" id="12957"/>
    <lineage>
        <taxon>Eukaryota</taxon>
        <taxon>Metazoa</taxon>
        <taxon>Ecdysozoa</taxon>
        <taxon>Arthropoda</taxon>
        <taxon>Hexapoda</taxon>
        <taxon>Insecta</taxon>
        <taxon>Pterygota</taxon>
        <taxon>Neoptera</taxon>
        <taxon>Endopterygota</taxon>
        <taxon>Hymenoptera</taxon>
        <taxon>Apocrita</taxon>
        <taxon>Aculeata</taxon>
        <taxon>Formicoidea</taxon>
        <taxon>Formicidae</taxon>
        <taxon>Myrmicinae</taxon>
        <taxon>Atta</taxon>
    </lineage>
</organism>
<dbReference type="KEGG" id="acep:105620368"/>
<feature type="domain" description="Ig-like" evidence="4">
    <location>
        <begin position="305"/>
        <end position="402"/>
    </location>
</feature>
<dbReference type="SUPFAM" id="SSF48726">
    <property type="entry name" value="Immunoglobulin"/>
    <property type="match status" value="5"/>
</dbReference>
<dbReference type="InterPro" id="IPR003599">
    <property type="entry name" value="Ig_sub"/>
</dbReference>
<dbReference type="SMART" id="SM00409">
    <property type="entry name" value="IG"/>
    <property type="match status" value="5"/>
</dbReference>
<dbReference type="InterPro" id="IPR013151">
    <property type="entry name" value="Immunoglobulin_dom"/>
</dbReference>
<dbReference type="InterPro" id="IPR013162">
    <property type="entry name" value="CD80_C2-set"/>
</dbReference>
<dbReference type="FunCoup" id="A0A158NIA0">
    <property type="interactions" value="3"/>
</dbReference>
<sequence>MAEKQKMKYIGCNPTRFRCPRIVERAIRSPLVIEDAEIELSLVLRLDYKLSLESPVTYRIILNRLPQPTGAQLVHEGIGLSSRRQSGKLERQSAKCKHRHRDTTVVVIGCADSISGAVREGWGSTSIIDAREKPVTKAHHSSDSGVFGPRAFFRTSFPSPAVLVIDDIKRHDAATYRCRVDFRKGQTRSFRYNLTVIVPPEQPTILDRWGRILNGTAGPYEEGDTPYLTCRVTGGKPQPMVRWLINGRVKDEEYENNAGDVIENRLTLQPISRSDLGSNFTCEARNTDLVDSKEASISLDLNLKPLSVIIRRPGRKGIGNESLLAGKRYDMECETTGSRPPAVITWYKGRRRQLKHTTEERSENRTVSTVEFEPGVEDHGKSITCRAENPNVTGLFVEKSWKIDVVYPPIVSLNLGSTLSPEDIKEGDDVYFECHIRANPPWSKLLWIHDNQILAHNTSARIIWSNQSLVLQSVTRSSAGRYVCAATNALNETRSEPLHFRVKFAPVCKEDRIIVVGASRGESLDIACRVEADPPAHNFRWKFNNSGETLEVAPGRFSMEKSSGVSVLRYTPSTELDYGTLSCWADNLVGTQSRPCLFQLVAAGKPFPVRNCTLANQTYTSVEVKCVPGYDGGLPQKFVLEVYHGDVDYLANSQPLYNVSNPDEPSFALAGLEASVEAGVHVAVYAVNAKGRSQSVILSEVTYRDAEKRTATSRDLVEVESYQIKGTIDVDTTRCFLQQLRLEFVDSEIFPVVDGRKPEAILPSSFLAPSGMIAYYGWDAQDLWLCLATGPRPFISTMQARPGANPLRKAGLRW</sequence>
<evidence type="ECO:0000313" key="5">
    <source>
        <dbReference type="EnsemblMetazoa" id="XP_012057258.1"/>
    </source>
</evidence>
<dbReference type="Pfam" id="PF00047">
    <property type="entry name" value="ig"/>
    <property type="match status" value="2"/>
</dbReference>
<dbReference type="PANTHER" id="PTHR23278:SF31">
    <property type="entry name" value="SIDESTEP II, ISOFORM A"/>
    <property type="match status" value="1"/>
</dbReference>
<reference evidence="5" key="2">
    <citation type="submission" date="2016-04" db="UniProtKB">
        <authorList>
            <consortium name="EnsemblMetazoa"/>
        </authorList>
    </citation>
    <scope>IDENTIFICATION</scope>
</reference>
<accession>A0A158NIA0</accession>
<dbReference type="PANTHER" id="PTHR23278">
    <property type="entry name" value="SIDESTEP PROTEIN"/>
    <property type="match status" value="1"/>
</dbReference>
<dbReference type="InterPro" id="IPR007110">
    <property type="entry name" value="Ig-like_dom"/>
</dbReference>
<dbReference type="InterPro" id="IPR003961">
    <property type="entry name" value="FN3_dom"/>
</dbReference>
<gene>
    <name evidence="5" type="primary">105620368</name>
</gene>
<keyword evidence="3" id="KW-1015">Disulfide bond</keyword>
<evidence type="ECO:0000256" key="1">
    <source>
        <dbReference type="ARBA" id="ARBA00004167"/>
    </source>
</evidence>
<dbReference type="Gene3D" id="2.60.40.10">
    <property type="entry name" value="Immunoglobulins"/>
    <property type="match status" value="5"/>
</dbReference>
<dbReference type="EMBL" id="ADTU01016145">
    <property type="status" value="NOT_ANNOTATED_CDS"/>
    <property type="molecule type" value="Genomic_DNA"/>
</dbReference>
<feature type="domain" description="Ig-like" evidence="4">
    <location>
        <begin position="203"/>
        <end position="298"/>
    </location>
</feature>
<protein>
    <recommendedName>
        <fullName evidence="4">Ig-like domain-containing protein</fullName>
    </recommendedName>
</protein>
<keyword evidence="6" id="KW-1185">Reference proteome</keyword>
<comment type="subcellular location">
    <subcellularLocation>
        <location evidence="1">Membrane</location>
        <topology evidence="1">Single-pass membrane protein</topology>
    </subcellularLocation>
</comment>
<dbReference type="EMBL" id="ADTU01016137">
    <property type="status" value="NOT_ANNOTATED_CDS"/>
    <property type="molecule type" value="Genomic_DNA"/>
</dbReference>
<dbReference type="Proteomes" id="UP000005205">
    <property type="component" value="Unassembled WGS sequence"/>
</dbReference>
<dbReference type="EMBL" id="ADTU01016142">
    <property type="status" value="NOT_ANNOTATED_CDS"/>
    <property type="molecule type" value="Genomic_DNA"/>
</dbReference>
<dbReference type="InParanoid" id="A0A158NIA0"/>